<name>R7QNB6_CHOCR</name>
<proteinExistence type="predicted"/>
<dbReference type="GeneID" id="17326912"/>
<dbReference type="PhylomeDB" id="R7QNB6"/>
<dbReference type="EMBL" id="HG002017">
    <property type="protein sequence ID" value="CDF39283.1"/>
    <property type="molecule type" value="Genomic_DNA"/>
</dbReference>
<dbReference type="AlphaFoldDB" id="R7QNB6"/>
<organism evidence="1 2">
    <name type="scientific">Chondrus crispus</name>
    <name type="common">Carrageen Irish moss</name>
    <name type="synonym">Polymorpha crispa</name>
    <dbReference type="NCBI Taxonomy" id="2769"/>
    <lineage>
        <taxon>Eukaryota</taxon>
        <taxon>Rhodophyta</taxon>
        <taxon>Florideophyceae</taxon>
        <taxon>Rhodymeniophycidae</taxon>
        <taxon>Gigartinales</taxon>
        <taxon>Gigartinaceae</taxon>
        <taxon>Chondrus</taxon>
    </lineage>
</organism>
<dbReference type="KEGG" id="ccp:CHC_T00000228001"/>
<dbReference type="RefSeq" id="XP_005719194.1">
    <property type="nucleotide sequence ID" value="XM_005719137.1"/>
</dbReference>
<protein>
    <submittedName>
        <fullName evidence="1">Uncharacterized protein</fullName>
    </submittedName>
</protein>
<dbReference type="Proteomes" id="UP000012073">
    <property type="component" value="Unassembled WGS sequence"/>
</dbReference>
<gene>
    <name evidence="1" type="ORF">CHC_T00000228001</name>
</gene>
<dbReference type="Gramene" id="CDF39283">
    <property type="protein sequence ID" value="CDF39283"/>
    <property type="gene ID" value="CHC_T00000228001"/>
</dbReference>
<evidence type="ECO:0000313" key="2">
    <source>
        <dbReference type="Proteomes" id="UP000012073"/>
    </source>
</evidence>
<keyword evidence="2" id="KW-1185">Reference proteome</keyword>
<reference evidence="2" key="1">
    <citation type="journal article" date="2013" name="Proc. Natl. Acad. Sci. U.S.A.">
        <title>Genome structure and metabolic features in the red seaweed Chondrus crispus shed light on evolution of the Archaeplastida.</title>
        <authorList>
            <person name="Collen J."/>
            <person name="Porcel B."/>
            <person name="Carre W."/>
            <person name="Ball S.G."/>
            <person name="Chaparro C."/>
            <person name="Tonon T."/>
            <person name="Barbeyron T."/>
            <person name="Michel G."/>
            <person name="Noel B."/>
            <person name="Valentin K."/>
            <person name="Elias M."/>
            <person name="Artiguenave F."/>
            <person name="Arun A."/>
            <person name="Aury J.M."/>
            <person name="Barbosa-Neto J.F."/>
            <person name="Bothwell J.H."/>
            <person name="Bouget F.Y."/>
            <person name="Brillet L."/>
            <person name="Cabello-Hurtado F."/>
            <person name="Capella-Gutierrez S."/>
            <person name="Charrier B."/>
            <person name="Cladiere L."/>
            <person name="Cock J.M."/>
            <person name="Coelho S.M."/>
            <person name="Colleoni C."/>
            <person name="Czjzek M."/>
            <person name="Da Silva C."/>
            <person name="Delage L."/>
            <person name="Denoeud F."/>
            <person name="Deschamps P."/>
            <person name="Dittami S.M."/>
            <person name="Gabaldon T."/>
            <person name="Gachon C.M."/>
            <person name="Groisillier A."/>
            <person name="Herve C."/>
            <person name="Jabbari K."/>
            <person name="Katinka M."/>
            <person name="Kloareg B."/>
            <person name="Kowalczyk N."/>
            <person name="Labadie K."/>
            <person name="Leblanc C."/>
            <person name="Lopez P.J."/>
            <person name="McLachlan D.H."/>
            <person name="Meslet-Cladiere L."/>
            <person name="Moustafa A."/>
            <person name="Nehr Z."/>
            <person name="Nyvall Collen P."/>
            <person name="Panaud O."/>
            <person name="Partensky F."/>
            <person name="Poulain J."/>
            <person name="Rensing S.A."/>
            <person name="Rousvoal S."/>
            <person name="Samson G."/>
            <person name="Symeonidi A."/>
            <person name="Weissenbach J."/>
            <person name="Zambounis A."/>
            <person name="Wincker P."/>
            <person name="Boyen C."/>
        </authorList>
    </citation>
    <scope>NUCLEOTIDE SEQUENCE [LARGE SCALE GENOMIC DNA]</scope>
    <source>
        <strain evidence="2">cv. Stackhouse</strain>
    </source>
</reference>
<accession>R7QNB6</accession>
<sequence>MLMGRGGRRSVGCMGCGGKEWAETTGWRAYCWACGSWERWCTCIVDSVGFPFLSLVRLKCSRSDSFFHCFIAFFI</sequence>
<evidence type="ECO:0000313" key="1">
    <source>
        <dbReference type="EMBL" id="CDF39283.1"/>
    </source>
</evidence>